<dbReference type="Gene3D" id="1.20.58.1910">
    <property type="match status" value="1"/>
</dbReference>
<name>A0A481YSE3_9VIRU</name>
<sequence>MNSDIIVTKTILALDELISSHKVDKGHGTDHARDVLNHVNNALSVSNTPSDDTARLAIRLAALLHDADDRKFFDSKNYENARFILDRVIPEKKKIKQLVLKMIKLVSYTENGNSKDSSCLKEDWLLYPRYADRLEAIGAVGIERCYIYNLYIGRSLYLETTPRATTKEELSRIATTERYENYLNKKTTEDTLINHIYDKVLHIADHIIESGNPYFVKEARERHGVIVDFVLDFGIKGEVDMQKLNMLRWKRFKQAKKKN</sequence>
<dbReference type="SUPFAM" id="SSF109604">
    <property type="entry name" value="HD-domain/PDEase-like"/>
    <property type="match status" value="1"/>
</dbReference>
<protein>
    <submittedName>
        <fullName evidence="1">Metal dependent phosphohydrolase</fullName>
    </submittedName>
</protein>
<gene>
    <name evidence="1" type="ORF">LCMAC101_07470</name>
</gene>
<accession>A0A481YSE3</accession>
<dbReference type="Gene3D" id="1.10.472.50">
    <property type="entry name" value="HD-domain/PDEase-like"/>
    <property type="match status" value="1"/>
</dbReference>
<proteinExistence type="predicted"/>
<evidence type="ECO:0000313" key="1">
    <source>
        <dbReference type="EMBL" id="QBK86152.1"/>
    </source>
</evidence>
<organism evidence="1">
    <name type="scientific">Marseillevirus LCMAC101</name>
    <dbReference type="NCBI Taxonomy" id="2506602"/>
    <lineage>
        <taxon>Viruses</taxon>
        <taxon>Varidnaviria</taxon>
        <taxon>Bamfordvirae</taxon>
        <taxon>Nucleocytoviricota</taxon>
        <taxon>Megaviricetes</taxon>
        <taxon>Pimascovirales</taxon>
        <taxon>Pimascovirales incertae sedis</taxon>
        <taxon>Marseilleviridae</taxon>
    </lineage>
</organism>
<dbReference type="PANTHER" id="PTHR33594:SF1">
    <property type="entry name" value="HD_PDEASE DOMAIN-CONTAINING PROTEIN"/>
    <property type="match status" value="1"/>
</dbReference>
<reference evidence="1" key="1">
    <citation type="journal article" date="2019" name="MBio">
        <title>Virus Genomes from Deep Sea Sediments Expand the Ocean Megavirome and Support Independent Origins of Viral Gigantism.</title>
        <authorList>
            <person name="Backstrom D."/>
            <person name="Yutin N."/>
            <person name="Jorgensen S.L."/>
            <person name="Dharamshi J."/>
            <person name="Homa F."/>
            <person name="Zaremba-Niedwiedzka K."/>
            <person name="Spang A."/>
            <person name="Wolf Y.I."/>
            <person name="Koonin E.V."/>
            <person name="Ettema T.J."/>
        </authorList>
    </citation>
    <scope>NUCLEOTIDE SEQUENCE</scope>
</reference>
<dbReference type="PANTHER" id="PTHR33594">
    <property type="entry name" value="SUPERFAMILY HYDROLASE, PUTATIVE (AFU_ORTHOLOGUE AFUA_1G03035)-RELATED"/>
    <property type="match status" value="1"/>
</dbReference>
<keyword evidence="1" id="KW-0378">Hydrolase</keyword>
<dbReference type="EMBL" id="MK500331">
    <property type="protein sequence ID" value="QBK86152.1"/>
    <property type="molecule type" value="Genomic_DNA"/>
</dbReference>
<dbReference type="GO" id="GO:0016787">
    <property type="term" value="F:hydrolase activity"/>
    <property type="evidence" value="ECO:0007669"/>
    <property type="project" value="UniProtKB-KW"/>
</dbReference>